<gene>
    <name evidence="3" type="ORF">B0A48_04343</name>
</gene>
<dbReference type="Pfam" id="PF20684">
    <property type="entry name" value="Fung_rhodopsin"/>
    <property type="match status" value="1"/>
</dbReference>
<feature type="transmembrane region" description="Helical" evidence="1">
    <location>
        <begin position="89"/>
        <end position="113"/>
    </location>
</feature>
<feature type="transmembrane region" description="Helical" evidence="1">
    <location>
        <begin position="169"/>
        <end position="189"/>
    </location>
</feature>
<feature type="transmembrane region" description="Helical" evidence="1">
    <location>
        <begin position="55"/>
        <end position="77"/>
    </location>
</feature>
<keyword evidence="1" id="KW-0812">Transmembrane</keyword>
<protein>
    <recommendedName>
        <fullName evidence="2">Rhodopsin domain-containing protein</fullName>
    </recommendedName>
</protein>
<keyword evidence="1" id="KW-0472">Membrane</keyword>
<evidence type="ECO:0000259" key="2">
    <source>
        <dbReference type="Pfam" id="PF20684"/>
    </source>
</evidence>
<organism evidence="3 4">
    <name type="scientific">Cryoendolithus antarcticus</name>
    <dbReference type="NCBI Taxonomy" id="1507870"/>
    <lineage>
        <taxon>Eukaryota</taxon>
        <taxon>Fungi</taxon>
        <taxon>Dikarya</taxon>
        <taxon>Ascomycota</taxon>
        <taxon>Pezizomycotina</taxon>
        <taxon>Dothideomycetes</taxon>
        <taxon>Dothideomycetidae</taxon>
        <taxon>Cladosporiales</taxon>
        <taxon>Cladosporiaceae</taxon>
        <taxon>Cryoendolithus</taxon>
    </lineage>
</organism>
<feature type="domain" description="Rhodopsin" evidence="2">
    <location>
        <begin position="12"/>
        <end position="231"/>
    </location>
</feature>
<reference evidence="4" key="1">
    <citation type="submission" date="2017-03" db="EMBL/GenBank/DDBJ databases">
        <title>Genomes of endolithic fungi from Antarctica.</title>
        <authorList>
            <person name="Coleine C."/>
            <person name="Masonjones S."/>
            <person name="Stajich J.E."/>
        </authorList>
    </citation>
    <scope>NUCLEOTIDE SEQUENCE [LARGE SCALE GENOMIC DNA]</scope>
    <source>
        <strain evidence="4">CCFEE 5527</strain>
    </source>
</reference>
<dbReference type="OrthoDB" id="3918601at2759"/>
<dbReference type="AlphaFoldDB" id="A0A1V8TFF3"/>
<proteinExistence type="predicted"/>
<feature type="transmembrane region" description="Helical" evidence="1">
    <location>
        <begin position="209"/>
        <end position="227"/>
    </location>
</feature>
<sequence>MDALVDREEVGRDRLVDTLAIAQAIALTLAVRSGLGRKAASLEALQAEQTGKATYVAAIIMILALTAAKASIVALITHIRPLKPVRIGCYVLLGVIGLWCVSSAFALAFQCSLPQPWTTYDRTGSTCVHQLALQTYICILNILTDIAVVGLASWMMFGVQTAIRKKVTVSALFGLRLATIPFAILALLGDRTSYAHPEDRSWYAVRPTIWAQVLLNVSIITACVPSTKRFFTEVQSGLMGVTISETYEMTHSGGKETRMMSSGSAGRSKLGSVIAGRFGLTSKRDAIGSKTSEIGDSQSNEKRESYANMGGVAIPNVARVRGGRAKDLTPESESVKGLTRDVIRQDIEFEVVSEDRDNVSWPSR</sequence>
<feature type="transmembrane region" description="Helical" evidence="1">
    <location>
        <begin position="133"/>
        <end position="157"/>
    </location>
</feature>
<dbReference type="STRING" id="1507870.A0A1V8TFF3"/>
<evidence type="ECO:0000313" key="4">
    <source>
        <dbReference type="Proteomes" id="UP000192596"/>
    </source>
</evidence>
<dbReference type="PANTHER" id="PTHR38794">
    <property type="entry name" value="INTEGRAL MEMBRANE PROTEIN"/>
    <property type="match status" value="1"/>
</dbReference>
<name>A0A1V8TFF3_9PEZI</name>
<keyword evidence="4" id="KW-1185">Reference proteome</keyword>
<dbReference type="EMBL" id="NAJO01000009">
    <property type="protein sequence ID" value="OQO09988.1"/>
    <property type="molecule type" value="Genomic_DNA"/>
</dbReference>
<dbReference type="PANTHER" id="PTHR38794:SF3">
    <property type="entry name" value="INTEGRAL MEMBRANE PROTEIN"/>
    <property type="match status" value="1"/>
</dbReference>
<dbReference type="InterPro" id="IPR049326">
    <property type="entry name" value="Rhodopsin_dom_fungi"/>
</dbReference>
<comment type="caution">
    <text evidence="3">The sequence shown here is derived from an EMBL/GenBank/DDBJ whole genome shotgun (WGS) entry which is preliminary data.</text>
</comment>
<evidence type="ECO:0000313" key="3">
    <source>
        <dbReference type="EMBL" id="OQO09988.1"/>
    </source>
</evidence>
<keyword evidence="1" id="KW-1133">Transmembrane helix</keyword>
<evidence type="ECO:0000256" key="1">
    <source>
        <dbReference type="SAM" id="Phobius"/>
    </source>
</evidence>
<dbReference type="Proteomes" id="UP000192596">
    <property type="component" value="Unassembled WGS sequence"/>
</dbReference>
<accession>A0A1V8TFF3</accession>
<dbReference type="InParanoid" id="A0A1V8TFF3"/>